<keyword evidence="4 6" id="KW-1133">Transmembrane helix</keyword>
<dbReference type="OrthoDB" id="860at2759"/>
<dbReference type="PANTHER" id="PTHR11266">
    <property type="entry name" value="PEROXISOMAL MEMBRANE PROTEIN 2, PXMP2 MPV17"/>
    <property type="match status" value="1"/>
</dbReference>
<dbReference type="EMBL" id="CAJVPI010000248">
    <property type="protein sequence ID" value="CAG8507806.1"/>
    <property type="molecule type" value="Genomic_DNA"/>
</dbReference>
<keyword evidence="3 6" id="KW-0812">Transmembrane</keyword>
<evidence type="ECO:0000256" key="4">
    <source>
        <dbReference type="ARBA" id="ARBA00022989"/>
    </source>
</evidence>
<feature type="transmembrane region" description="Helical" evidence="6">
    <location>
        <begin position="178"/>
        <end position="198"/>
    </location>
</feature>
<evidence type="ECO:0000313" key="7">
    <source>
        <dbReference type="EMBL" id="CAG8507806.1"/>
    </source>
</evidence>
<keyword evidence="5 6" id="KW-0472">Membrane</keyword>
<organism evidence="7 8">
    <name type="scientific">Paraglomus brasilianum</name>
    <dbReference type="NCBI Taxonomy" id="144538"/>
    <lineage>
        <taxon>Eukaryota</taxon>
        <taxon>Fungi</taxon>
        <taxon>Fungi incertae sedis</taxon>
        <taxon>Mucoromycota</taxon>
        <taxon>Glomeromycotina</taxon>
        <taxon>Glomeromycetes</taxon>
        <taxon>Paraglomerales</taxon>
        <taxon>Paraglomeraceae</taxon>
        <taxon>Paraglomus</taxon>
    </lineage>
</organism>
<gene>
    <name evidence="7" type="ORF">PBRASI_LOCUS2950</name>
</gene>
<feature type="transmembrane region" description="Helical" evidence="6">
    <location>
        <begin position="121"/>
        <end position="141"/>
    </location>
</feature>
<proteinExistence type="inferred from homology"/>
<comment type="similarity">
    <text evidence="2 6">Belongs to the peroxisomal membrane protein PXMP2/4 family.</text>
</comment>
<evidence type="ECO:0000256" key="1">
    <source>
        <dbReference type="ARBA" id="ARBA00004141"/>
    </source>
</evidence>
<keyword evidence="8" id="KW-1185">Reference proteome</keyword>
<dbReference type="InterPro" id="IPR007248">
    <property type="entry name" value="Mpv17_PMP22"/>
</dbReference>
<dbReference type="PANTHER" id="PTHR11266:SF93">
    <property type="entry name" value="INTEGRAL MEMBRANE PROTEIN 25D9-6"/>
    <property type="match status" value="1"/>
</dbReference>
<comment type="subcellular location">
    <subcellularLocation>
        <location evidence="1">Membrane</location>
        <topology evidence="1">Multi-pass membrane protein</topology>
    </subcellularLocation>
</comment>
<protein>
    <submittedName>
        <fullName evidence="7">1618_t:CDS:1</fullName>
    </submittedName>
</protein>
<evidence type="ECO:0000313" key="8">
    <source>
        <dbReference type="Proteomes" id="UP000789739"/>
    </source>
</evidence>
<evidence type="ECO:0000256" key="5">
    <source>
        <dbReference type="ARBA" id="ARBA00023136"/>
    </source>
</evidence>
<dbReference type="Proteomes" id="UP000789739">
    <property type="component" value="Unassembled WGS sequence"/>
</dbReference>
<sequence length="215" mass="23725">MSNQSKIQSQSLPKALLLGYLNQLQTHPLRTKAITSGLLSGLQEYVAQELSGTSRQRKGKRRADYIGNYAGLDEKVVKMALYGFFISGPLNHVMFETLNRAFKGRTGAGAKLLQIVASQVLITPIQNTVYLIAMAIIAGMSKPGQIYASVKRSILPILTMSWTVSPIAIGFAQKFLPPQLWVPFFNCVGFIFGVIANTKAKRVQSQNKEEHDSHK</sequence>
<accession>A0A9N9F3R2</accession>
<comment type="caution">
    <text evidence="7">The sequence shown here is derived from an EMBL/GenBank/DDBJ whole genome shotgun (WGS) entry which is preliminary data.</text>
</comment>
<dbReference type="AlphaFoldDB" id="A0A9N9F3R2"/>
<dbReference type="Pfam" id="PF04117">
    <property type="entry name" value="Mpv17_PMP22"/>
    <property type="match status" value="1"/>
</dbReference>
<name>A0A9N9F3R2_9GLOM</name>
<evidence type="ECO:0000256" key="2">
    <source>
        <dbReference type="ARBA" id="ARBA00006824"/>
    </source>
</evidence>
<evidence type="ECO:0000256" key="3">
    <source>
        <dbReference type="ARBA" id="ARBA00022692"/>
    </source>
</evidence>
<reference evidence="7" key="1">
    <citation type="submission" date="2021-06" db="EMBL/GenBank/DDBJ databases">
        <authorList>
            <person name="Kallberg Y."/>
            <person name="Tangrot J."/>
            <person name="Rosling A."/>
        </authorList>
    </citation>
    <scope>NUCLEOTIDE SEQUENCE</scope>
    <source>
        <strain evidence="7">BR232B</strain>
    </source>
</reference>
<dbReference type="GO" id="GO:0005778">
    <property type="term" value="C:peroxisomal membrane"/>
    <property type="evidence" value="ECO:0007669"/>
    <property type="project" value="TreeGrafter"/>
</dbReference>
<evidence type="ECO:0000256" key="6">
    <source>
        <dbReference type="RuleBase" id="RU363053"/>
    </source>
</evidence>